<feature type="signal peptide" evidence="5">
    <location>
        <begin position="1"/>
        <end position="25"/>
    </location>
</feature>
<dbReference type="PROSITE" id="PS51257">
    <property type="entry name" value="PROKAR_LIPOPROTEIN"/>
    <property type="match status" value="1"/>
</dbReference>
<proteinExistence type="predicted"/>
<evidence type="ECO:0000256" key="1">
    <source>
        <dbReference type="ARBA" id="ARBA00004613"/>
    </source>
</evidence>
<feature type="transmembrane region" description="Helical" evidence="4">
    <location>
        <begin position="207"/>
        <end position="226"/>
    </location>
</feature>
<keyword evidence="4" id="KW-0472">Membrane</keyword>
<feature type="chain" id="PRO_5040807028" description="Tissue inhibitor of metalloproteinase" evidence="5">
    <location>
        <begin position="26"/>
        <end position="232"/>
    </location>
</feature>
<dbReference type="GO" id="GO:0031012">
    <property type="term" value="C:extracellular matrix"/>
    <property type="evidence" value="ECO:0007669"/>
    <property type="project" value="TreeGrafter"/>
</dbReference>
<dbReference type="Gene3D" id="2.40.50.120">
    <property type="match status" value="1"/>
</dbReference>
<dbReference type="PANTHER" id="PTHR11844:SF33">
    <property type="entry name" value="TISSUE INHIBITOR OF METALLOPROTEINASE"/>
    <property type="match status" value="1"/>
</dbReference>
<dbReference type="InterPro" id="IPR001820">
    <property type="entry name" value="TIMP"/>
</dbReference>
<dbReference type="Pfam" id="PF00965">
    <property type="entry name" value="TIMP"/>
    <property type="match status" value="1"/>
</dbReference>
<dbReference type="RefSeq" id="WP_271217165.1">
    <property type="nucleotide sequence ID" value="NZ_BAAAVD010000003.1"/>
</dbReference>
<sequence>MRYRLLTVLALLAATVVLTPGTACACSCVPLKPAEQVTKAAAVFTGTVVASRPGKGEPMGPTPPVVYTLRADQVYKGEPAAEYQVATNADSAACGYTFAIGSRYLVFASDGDSGLFAVDPGVPLHTALCDGNLQVRPGEGPLRAQDGILKDEPLSAELLSALGDATRPRPAASPAPSTPAPSTPAPLPSAAPASSAGDSPAAPAVPWVYAGGAVALLGLVITGWRLTGRRRK</sequence>
<evidence type="ECO:0000313" key="6">
    <source>
        <dbReference type="EMBL" id="GLK08666.1"/>
    </source>
</evidence>
<evidence type="ECO:0008006" key="8">
    <source>
        <dbReference type="Google" id="ProtNLM"/>
    </source>
</evidence>
<dbReference type="SUPFAM" id="SSF50242">
    <property type="entry name" value="TIMP-like"/>
    <property type="match status" value="1"/>
</dbReference>
<dbReference type="Proteomes" id="UP001143474">
    <property type="component" value="Unassembled WGS sequence"/>
</dbReference>
<dbReference type="EMBL" id="BSEV01000003">
    <property type="protein sequence ID" value="GLK08666.1"/>
    <property type="molecule type" value="Genomic_DNA"/>
</dbReference>
<dbReference type="GO" id="GO:0051045">
    <property type="term" value="P:negative regulation of membrane protein ectodomain proteolysis"/>
    <property type="evidence" value="ECO:0007669"/>
    <property type="project" value="TreeGrafter"/>
</dbReference>
<evidence type="ECO:0000256" key="3">
    <source>
        <dbReference type="SAM" id="MobiDB-lite"/>
    </source>
</evidence>
<dbReference type="GO" id="GO:0005615">
    <property type="term" value="C:extracellular space"/>
    <property type="evidence" value="ECO:0007669"/>
    <property type="project" value="TreeGrafter"/>
</dbReference>
<comment type="subcellular location">
    <subcellularLocation>
        <location evidence="1">Secreted</location>
    </subcellularLocation>
</comment>
<dbReference type="GO" id="GO:0008191">
    <property type="term" value="F:metalloendopeptidase inhibitor activity"/>
    <property type="evidence" value="ECO:0007669"/>
    <property type="project" value="InterPro"/>
</dbReference>
<evidence type="ECO:0000313" key="7">
    <source>
        <dbReference type="Proteomes" id="UP001143474"/>
    </source>
</evidence>
<gene>
    <name evidence="6" type="ORF">GCM10017600_20710</name>
</gene>
<evidence type="ECO:0000256" key="5">
    <source>
        <dbReference type="SAM" id="SignalP"/>
    </source>
</evidence>
<protein>
    <recommendedName>
        <fullName evidence="8">Tissue inhibitor of metalloproteinase</fullName>
    </recommendedName>
</protein>
<dbReference type="AlphaFoldDB" id="A0A9W6MC05"/>
<keyword evidence="7" id="KW-1185">Reference proteome</keyword>
<name>A0A9W6MC05_9ACTN</name>
<keyword evidence="4" id="KW-1133">Transmembrane helix</keyword>
<dbReference type="PANTHER" id="PTHR11844">
    <property type="entry name" value="METALLOPROTEASE INHIBITOR"/>
    <property type="match status" value="1"/>
</dbReference>
<feature type="region of interest" description="Disordered" evidence="3">
    <location>
        <begin position="165"/>
        <end position="198"/>
    </location>
</feature>
<comment type="caution">
    <text evidence="6">The sequence shown here is derived from an EMBL/GenBank/DDBJ whole genome shotgun (WGS) entry which is preliminary data.</text>
</comment>
<dbReference type="GO" id="GO:0002020">
    <property type="term" value="F:protease binding"/>
    <property type="evidence" value="ECO:0007669"/>
    <property type="project" value="TreeGrafter"/>
</dbReference>
<feature type="compositionally biased region" description="Pro residues" evidence="3">
    <location>
        <begin position="171"/>
        <end position="189"/>
    </location>
</feature>
<keyword evidence="2" id="KW-0964">Secreted</keyword>
<evidence type="ECO:0000256" key="4">
    <source>
        <dbReference type="SAM" id="Phobius"/>
    </source>
</evidence>
<reference evidence="6" key="1">
    <citation type="journal article" date="2014" name="Int. J. Syst. Evol. Microbiol.">
        <title>Complete genome sequence of Corynebacterium casei LMG S-19264T (=DSM 44701T), isolated from a smear-ripened cheese.</title>
        <authorList>
            <consortium name="US DOE Joint Genome Institute (JGI-PGF)"/>
            <person name="Walter F."/>
            <person name="Albersmeier A."/>
            <person name="Kalinowski J."/>
            <person name="Ruckert C."/>
        </authorList>
    </citation>
    <scope>NUCLEOTIDE SEQUENCE</scope>
    <source>
        <strain evidence="6">VKM Ac-2007</strain>
    </source>
</reference>
<keyword evidence="5" id="KW-0732">Signal</keyword>
<reference evidence="6" key="2">
    <citation type="submission" date="2023-01" db="EMBL/GenBank/DDBJ databases">
        <authorList>
            <person name="Sun Q."/>
            <person name="Evtushenko L."/>
        </authorList>
    </citation>
    <scope>NUCLEOTIDE SEQUENCE</scope>
    <source>
        <strain evidence="6">VKM Ac-2007</strain>
    </source>
</reference>
<keyword evidence="4" id="KW-0812">Transmembrane</keyword>
<organism evidence="6 7">
    <name type="scientific">Streptosporangium carneum</name>
    <dbReference type="NCBI Taxonomy" id="47481"/>
    <lineage>
        <taxon>Bacteria</taxon>
        <taxon>Bacillati</taxon>
        <taxon>Actinomycetota</taxon>
        <taxon>Actinomycetes</taxon>
        <taxon>Streptosporangiales</taxon>
        <taxon>Streptosporangiaceae</taxon>
        <taxon>Streptosporangium</taxon>
    </lineage>
</organism>
<accession>A0A9W6MC05</accession>
<evidence type="ECO:0000256" key="2">
    <source>
        <dbReference type="ARBA" id="ARBA00022525"/>
    </source>
</evidence>
<dbReference type="InterPro" id="IPR008993">
    <property type="entry name" value="TIMP-like_OB-fold"/>
</dbReference>